<dbReference type="OrthoDB" id="2686745at2759"/>
<feature type="compositionally biased region" description="Polar residues" evidence="1">
    <location>
        <begin position="93"/>
        <end position="107"/>
    </location>
</feature>
<protein>
    <submittedName>
        <fullName evidence="2">Uncharacterized protein</fullName>
    </submittedName>
</protein>
<dbReference type="STRING" id="945553.A0A0D2L5U1"/>
<feature type="region of interest" description="Disordered" evidence="1">
    <location>
        <begin position="88"/>
        <end position="110"/>
    </location>
</feature>
<dbReference type="Proteomes" id="UP000054270">
    <property type="component" value="Unassembled WGS sequence"/>
</dbReference>
<sequence length="247" mass="27335">MSLPLMHSKRHSLQDISPCYEPGAALPILPIILAQTEIGKTFSPGKLLAQEEIGKRHWTSPHESGLAGIRSKARGSDVRFTPYTMAVPELHGSHNSSTGDSESSTVERPQHVDDALQTPGYLASDSASRMPLIPKPVGEAGRPGRGGYTFSKHVKLKKTDLARIKEFINDIVQKQLDTSKCFASQSPKLINIVEKLVAERFPVMHTYENLWPVTDLIRLRLKYTSSESRKAQDKADAKLGKVLRSDK</sequence>
<evidence type="ECO:0000256" key="1">
    <source>
        <dbReference type="SAM" id="MobiDB-lite"/>
    </source>
</evidence>
<dbReference type="EMBL" id="KN817552">
    <property type="protein sequence ID" value="KJA22207.1"/>
    <property type="molecule type" value="Genomic_DNA"/>
</dbReference>
<gene>
    <name evidence="2" type="ORF">HYPSUDRAFT_55087</name>
</gene>
<keyword evidence="3" id="KW-1185">Reference proteome</keyword>
<evidence type="ECO:0000313" key="2">
    <source>
        <dbReference type="EMBL" id="KJA22207.1"/>
    </source>
</evidence>
<name>A0A0D2L5U1_HYPSF</name>
<proteinExistence type="predicted"/>
<dbReference type="AlphaFoldDB" id="A0A0D2L5U1"/>
<accession>A0A0D2L5U1</accession>
<organism evidence="2 3">
    <name type="scientific">Hypholoma sublateritium (strain FD-334 SS-4)</name>
    <dbReference type="NCBI Taxonomy" id="945553"/>
    <lineage>
        <taxon>Eukaryota</taxon>
        <taxon>Fungi</taxon>
        <taxon>Dikarya</taxon>
        <taxon>Basidiomycota</taxon>
        <taxon>Agaricomycotina</taxon>
        <taxon>Agaricomycetes</taxon>
        <taxon>Agaricomycetidae</taxon>
        <taxon>Agaricales</taxon>
        <taxon>Agaricineae</taxon>
        <taxon>Strophariaceae</taxon>
        <taxon>Hypholoma</taxon>
    </lineage>
</organism>
<evidence type="ECO:0000313" key="3">
    <source>
        <dbReference type="Proteomes" id="UP000054270"/>
    </source>
</evidence>
<reference evidence="3" key="1">
    <citation type="submission" date="2014-04" db="EMBL/GenBank/DDBJ databases">
        <title>Evolutionary Origins and Diversification of the Mycorrhizal Mutualists.</title>
        <authorList>
            <consortium name="DOE Joint Genome Institute"/>
            <consortium name="Mycorrhizal Genomics Consortium"/>
            <person name="Kohler A."/>
            <person name="Kuo A."/>
            <person name="Nagy L.G."/>
            <person name="Floudas D."/>
            <person name="Copeland A."/>
            <person name="Barry K.W."/>
            <person name="Cichocki N."/>
            <person name="Veneault-Fourrey C."/>
            <person name="LaButti K."/>
            <person name="Lindquist E.A."/>
            <person name="Lipzen A."/>
            <person name="Lundell T."/>
            <person name="Morin E."/>
            <person name="Murat C."/>
            <person name="Riley R."/>
            <person name="Ohm R."/>
            <person name="Sun H."/>
            <person name="Tunlid A."/>
            <person name="Henrissat B."/>
            <person name="Grigoriev I.V."/>
            <person name="Hibbett D.S."/>
            <person name="Martin F."/>
        </authorList>
    </citation>
    <scope>NUCLEOTIDE SEQUENCE [LARGE SCALE GENOMIC DNA]</scope>
    <source>
        <strain evidence="3">FD-334 SS-4</strain>
    </source>
</reference>